<comment type="caution">
    <text evidence="2">The sequence shown here is derived from an EMBL/GenBank/DDBJ whole genome shotgun (WGS) entry which is preliminary data.</text>
</comment>
<name>A0A2P7U2W1_9NEIS</name>
<keyword evidence="3" id="KW-1185">Reference proteome</keyword>
<evidence type="ECO:0000313" key="2">
    <source>
        <dbReference type="EMBL" id="PSJ81320.1"/>
    </source>
</evidence>
<evidence type="ECO:0000313" key="3">
    <source>
        <dbReference type="Proteomes" id="UP000241868"/>
    </source>
</evidence>
<accession>A0A2P7U2W1</accession>
<dbReference type="OrthoDB" id="8604825at2"/>
<feature type="region of interest" description="Disordered" evidence="1">
    <location>
        <begin position="88"/>
        <end position="108"/>
    </location>
</feature>
<reference evidence="2 3" key="1">
    <citation type="submission" date="2018-03" db="EMBL/GenBank/DDBJ databases">
        <title>Neisseria weixii sp. nov., isolated from the intestinal contents of Tibetan Plateau pika (Ochotona curzoniae) in Yushu, Qinghai Province, China.</title>
        <authorList>
            <person name="Gui Z."/>
        </authorList>
    </citation>
    <scope>NUCLEOTIDE SEQUENCE [LARGE SCALE GENOMIC DNA]</scope>
    <source>
        <strain evidence="2 3">ATCC 51483</strain>
    </source>
</reference>
<feature type="compositionally biased region" description="Polar residues" evidence="1">
    <location>
        <begin position="88"/>
        <end position="107"/>
    </location>
</feature>
<dbReference type="Proteomes" id="UP000241868">
    <property type="component" value="Unassembled WGS sequence"/>
</dbReference>
<gene>
    <name evidence="2" type="ORF">C7N83_01180</name>
</gene>
<protein>
    <submittedName>
        <fullName evidence="2">Uncharacterized protein</fullName>
    </submittedName>
</protein>
<organism evidence="2 3">
    <name type="scientific">Neisseria iguanae</name>
    <dbReference type="NCBI Taxonomy" id="90242"/>
    <lineage>
        <taxon>Bacteria</taxon>
        <taxon>Pseudomonadati</taxon>
        <taxon>Pseudomonadota</taxon>
        <taxon>Betaproteobacteria</taxon>
        <taxon>Neisseriales</taxon>
        <taxon>Neisseriaceae</taxon>
        <taxon>Neisseria</taxon>
    </lineage>
</organism>
<sequence length="128" mass="14381">MSDLEDFVKNNAPSGKKSKLDAFAGEIFTLKNLGYSEKDILRFLLEKKGMTVSQPTLNRFIRSHTGKTVASPEINHQSINDSVQVRNRQASTVTQTDPDQKQTNSEISGRPIIGKFDLNRKIDVDELM</sequence>
<proteinExistence type="predicted"/>
<dbReference type="AlphaFoldDB" id="A0A2P7U2W1"/>
<dbReference type="RefSeq" id="WP_106740024.1">
    <property type="nucleotide sequence ID" value="NZ_PXYY01000004.1"/>
</dbReference>
<evidence type="ECO:0000256" key="1">
    <source>
        <dbReference type="SAM" id="MobiDB-lite"/>
    </source>
</evidence>
<dbReference type="EMBL" id="PXYY01000004">
    <property type="protein sequence ID" value="PSJ81320.1"/>
    <property type="molecule type" value="Genomic_DNA"/>
</dbReference>